<protein>
    <submittedName>
        <fullName evidence="1">Uncharacterized protein</fullName>
    </submittedName>
</protein>
<evidence type="ECO:0000313" key="2">
    <source>
        <dbReference type="Proteomes" id="UP001172386"/>
    </source>
</evidence>
<proteinExistence type="predicted"/>
<organism evidence="1 2">
    <name type="scientific">Neophaeococcomyces mojaviensis</name>
    <dbReference type="NCBI Taxonomy" id="3383035"/>
    <lineage>
        <taxon>Eukaryota</taxon>
        <taxon>Fungi</taxon>
        <taxon>Dikarya</taxon>
        <taxon>Ascomycota</taxon>
        <taxon>Pezizomycotina</taxon>
        <taxon>Eurotiomycetes</taxon>
        <taxon>Chaetothyriomycetidae</taxon>
        <taxon>Chaetothyriales</taxon>
        <taxon>Chaetothyriales incertae sedis</taxon>
        <taxon>Neophaeococcomyces</taxon>
    </lineage>
</organism>
<sequence length="340" mass="37927">MAEVCAGPPPSEGYRPEWLELEAASGGRYQMTGDFAVDVPAYDGLFSMLAKQWPQYEDELEIWDEKATFGTVRVYKPKAAHTNDATLPLIVYYHGGGFIAGTLDTEDGQCRHLAAKFPALVISIDYPKVSDLSTKLDTIIQGYGIPSVSWSKSKAGELVQNISKTILCGGSAGAMLAIEVAYHYLTQGDTKDINGLMLLFAVAFPYTYGEDGRFKEHFKAWEENGSAQVPIISRKLAEHIWCKTHLVFCVLKIMFLLTKSFAAAHYDADFKSPKHFPGLADDEEIAKFPPTYIVNAQKDCFRDDGFLLEKRLKEAGVPTKLDYYDGLPHYFHGWSFPNSF</sequence>
<dbReference type="EMBL" id="JAPDRQ010000120">
    <property type="protein sequence ID" value="KAJ9654466.1"/>
    <property type="molecule type" value="Genomic_DNA"/>
</dbReference>
<accession>A0ACC3A2U5</accession>
<evidence type="ECO:0000313" key="1">
    <source>
        <dbReference type="EMBL" id="KAJ9654466.1"/>
    </source>
</evidence>
<reference evidence="1" key="1">
    <citation type="submission" date="2022-10" db="EMBL/GenBank/DDBJ databases">
        <title>Culturing micro-colonial fungi from biological soil crusts in the Mojave desert and describing Neophaeococcomyces mojavensis, and introducing the new genera and species Taxawa tesnikishii.</title>
        <authorList>
            <person name="Kurbessoian T."/>
            <person name="Stajich J.E."/>
        </authorList>
    </citation>
    <scope>NUCLEOTIDE SEQUENCE</scope>
    <source>
        <strain evidence="1">JES_112</strain>
    </source>
</reference>
<keyword evidence="2" id="KW-1185">Reference proteome</keyword>
<gene>
    <name evidence="1" type="ORF">H2198_006475</name>
</gene>
<comment type="caution">
    <text evidence="1">The sequence shown here is derived from an EMBL/GenBank/DDBJ whole genome shotgun (WGS) entry which is preliminary data.</text>
</comment>
<name>A0ACC3A2U5_9EURO</name>
<dbReference type="Proteomes" id="UP001172386">
    <property type="component" value="Unassembled WGS sequence"/>
</dbReference>